<feature type="transmembrane region" description="Helical" evidence="3">
    <location>
        <begin position="103"/>
        <end position="121"/>
    </location>
</feature>
<evidence type="ECO:0000256" key="1">
    <source>
        <dbReference type="ARBA" id="ARBA00010692"/>
    </source>
</evidence>
<evidence type="ECO:0000313" key="4">
    <source>
        <dbReference type="EMBL" id="ABU56157.1"/>
    </source>
</evidence>
<feature type="transmembrane region" description="Helical" evidence="3">
    <location>
        <begin position="75"/>
        <end position="97"/>
    </location>
</feature>
<dbReference type="GO" id="GO:0015225">
    <property type="term" value="F:biotin transmembrane transporter activity"/>
    <property type="evidence" value="ECO:0007669"/>
    <property type="project" value="UniProtKB-UniRule"/>
</dbReference>
<keyword evidence="3" id="KW-0812">Transmembrane</keyword>
<dbReference type="Pfam" id="PF02632">
    <property type="entry name" value="BioY"/>
    <property type="match status" value="1"/>
</dbReference>
<comment type="subcellular location">
    <subcellularLocation>
        <location evidence="2">Cell membrane</location>
        <topology evidence="2">Multi-pass membrane protein</topology>
    </subcellularLocation>
</comment>
<accession>A7NFD5</accession>
<keyword evidence="2" id="KW-0813">Transport</keyword>
<dbReference type="PANTHER" id="PTHR34295">
    <property type="entry name" value="BIOTIN TRANSPORTER BIOY"/>
    <property type="match status" value="1"/>
</dbReference>
<dbReference type="AlphaFoldDB" id="A7NFD5"/>
<keyword evidence="2" id="KW-1003">Cell membrane</keyword>
<reference evidence="4 5" key="1">
    <citation type="submission" date="2007-08" db="EMBL/GenBank/DDBJ databases">
        <title>Complete sequence of Roseiflexus castenholzii DSM 13941.</title>
        <authorList>
            <consortium name="US DOE Joint Genome Institute"/>
            <person name="Copeland A."/>
            <person name="Lucas S."/>
            <person name="Lapidus A."/>
            <person name="Barry K."/>
            <person name="Glavina del Rio T."/>
            <person name="Dalin E."/>
            <person name="Tice H."/>
            <person name="Pitluck S."/>
            <person name="Thompson L.S."/>
            <person name="Brettin T."/>
            <person name="Bruce D."/>
            <person name="Detter J.C."/>
            <person name="Han C."/>
            <person name="Tapia R."/>
            <person name="Schmutz J."/>
            <person name="Larimer F."/>
            <person name="Land M."/>
            <person name="Hauser L."/>
            <person name="Kyrpides N."/>
            <person name="Mikhailova N."/>
            <person name="Bryant D.A."/>
            <person name="Hanada S."/>
            <person name="Tsukatani Y."/>
            <person name="Richardson P."/>
        </authorList>
    </citation>
    <scope>NUCLEOTIDE SEQUENCE [LARGE SCALE GENOMIC DNA]</scope>
    <source>
        <strain evidence="5">DSM 13941 / HLO8</strain>
    </source>
</reference>
<dbReference type="Gene3D" id="1.10.1760.20">
    <property type="match status" value="1"/>
</dbReference>
<keyword evidence="5" id="KW-1185">Reference proteome</keyword>
<dbReference type="STRING" id="383372.Rcas_0018"/>
<dbReference type="eggNOG" id="COG1268">
    <property type="taxonomic scope" value="Bacteria"/>
</dbReference>
<comment type="similarity">
    <text evidence="1 2">Belongs to the BioY family.</text>
</comment>
<dbReference type="EMBL" id="CP000804">
    <property type="protein sequence ID" value="ABU56157.1"/>
    <property type="molecule type" value="Genomic_DNA"/>
</dbReference>
<dbReference type="OrthoDB" id="9803495at2"/>
<evidence type="ECO:0000256" key="3">
    <source>
        <dbReference type="SAM" id="Phobius"/>
    </source>
</evidence>
<name>A7NFD5_ROSCS</name>
<dbReference type="KEGG" id="rca:Rcas_0018"/>
<feature type="transmembrane region" description="Helical" evidence="3">
    <location>
        <begin position="176"/>
        <end position="193"/>
    </location>
</feature>
<keyword evidence="3" id="KW-1133">Transmembrane helix</keyword>
<evidence type="ECO:0000256" key="2">
    <source>
        <dbReference type="PIRNR" id="PIRNR016661"/>
    </source>
</evidence>
<organism evidence="4 5">
    <name type="scientific">Roseiflexus castenholzii (strain DSM 13941 / HLO8)</name>
    <dbReference type="NCBI Taxonomy" id="383372"/>
    <lineage>
        <taxon>Bacteria</taxon>
        <taxon>Bacillati</taxon>
        <taxon>Chloroflexota</taxon>
        <taxon>Chloroflexia</taxon>
        <taxon>Chloroflexales</taxon>
        <taxon>Roseiflexineae</taxon>
        <taxon>Roseiflexaceae</taxon>
        <taxon>Roseiflexus</taxon>
    </lineage>
</organism>
<dbReference type="PANTHER" id="PTHR34295:SF1">
    <property type="entry name" value="BIOTIN TRANSPORTER BIOY"/>
    <property type="match status" value="1"/>
</dbReference>
<feature type="transmembrane region" description="Helical" evidence="3">
    <location>
        <begin position="133"/>
        <end position="156"/>
    </location>
</feature>
<protein>
    <recommendedName>
        <fullName evidence="2">Biotin transporter</fullName>
    </recommendedName>
</protein>
<dbReference type="InterPro" id="IPR003784">
    <property type="entry name" value="BioY"/>
</dbReference>
<dbReference type="Proteomes" id="UP000000263">
    <property type="component" value="Chromosome"/>
</dbReference>
<keyword evidence="2 3" id="KW-0472">Membrane</keyword>
<dbReference type="GO" id="GO:0005886">
    <property type="term" value="C:plasma membrane"/>
    <property type="evidence" value="ECO:0007669"/>
    <property type="project" value="UniProtKB-SubCell"/>
</dbReference>
<dbReference type="PIRSF" id="PIRSF016661">
    <property type="entry name" value="BioY"/>
    <property type="match status" value="1"/>
</dbReference>
<proteinExistence type="inferred from homology"/>
<dbReference type="RefSeq" id="WP_011997563.1">
    <property type="nucleotide sequence ID" value="NC_009767.1"/>
</dbReference>
<dbReference type="HOGENOM" id="CLU_077931_2_0_0"/>
<feature type="transmembrane region" description="Helical" evidence="3">
    <location>
        <begin position="25"/>
        <end position="44"/>
    </location>
</feature>
<evidence type="ECO:0000313" key="5">
    <source>
        <dbReference type="Proteomes" id="UP000000263"/>
    </source>
</evidence>
<gene>
    <name evidence="4" type="ordered locus">Rcas_0018</name>
</gene>
<sequence length="205" mass="21125">MVAPSVSHPSLAQAVFPRASWVRDLLLVVGGVIVVALLAQVRIALPFTPVPITGQTLGVMLIGAAYGWRLGFITLATYVASGVVGLPVFAGGAAGLARLFGPTGGYLVAFPLAAALIGFLVQRFGVDRHPLRMAASMALCSVLILGLGSTWLAFALQTSMSDALAKGAFPFIPGDLVKMTIAALLLPGAWRLIGRAGVHENAPQG</sequence>